<accession>A0A7V3RHX2</accession>
<gene>
    <name evidence="1" type="ORF">ENX68_04895</name>
</gene>
<comment type="caution">
    <text evidence="1">The sequence shown here is derived from an EMBL/GenBank/DDBJ whole genome shotgun (WGS) entry which is preliminary data.</text>
</comment>
<dbReference type="AlphaFoldDB" id="A0A7V3RHX2"/>
<sequence length="170" mass="19628">MILTIAVIGQLNLFFLKNSENLLVRIKPEAGVQQVILYYSFMSSNWDSVNAQAFNTYFDAVITPPETINTIGLYFKQDNRVNDNNGALYIFEVKKSPRMIMPLSLNYLETIVKQARKKIINHIHIDEAITLIDYVEKILKSFPFIKGTDQEIKVNILLSEVNELKRMLNQ</sequence>
<evidence type="ECO:0000313" key="1">
    <source>
        <dbReference type="EMBL" id="HGE78321.1"/>
    </source>
</evidence>
<protein>
    <submittedName>
        <fullName evidence="1">Uncharacterized protein</fullName>
    </submittedName>
</protein>
<reference evidence="1" key="1">
    <citation type="journal article" date="2020" name="mSystems">
        <title>Genome- and Community-Level Interaction Insights into Carbon Utilization and Element Cycling Functions of Hydrothermarchaeota in Hydrothermal Sediment.</title>
        <authorList>
            <person name="Zhou Z."/>
            <person name="Liu Y."/>
            <person name="Xu W."/>
            <person name="Pan J."/>
            <person name="Luo Z.H."/>
            <person name="Li M."/>
        </authorList>
    </citation>
    <scope>NUCLEOTIDE SEQUENCE [LARGE SCALE GENOMIC DNA]</scope>
    <source>
        <strain evidence="1">SpSt-961</strain>
    </source>
</reference>
<dbReference type="EMBL" id="DTOZ01000131">
    <property type="protein sequence ID" value="HGE78321.1"/>
    <property type="molecule type" value="Genomic_DNA"/>
</dbReference>
<proteinExistence type="predicted"/>
<name>A0A7V3RHX2_UNCW3</name>
<organism evidence="1">
    <name type="scientific">candidate division WOR-3 bacterium</name>
    <dbReference type="NCBI Taxonomy" id="2052148"/>
    <lineage>
        <taxon>Bacteria</taxon>
        <taxon>Bacteria division WOR-3</taxon>
    </lineage>
</organism>